<evidence type="ECO:0000313" key="13">
    <source>
        <dbReference type="Proteomes" id="UP000541136"/>
    </source>
</evidence>
<comment type="catalytic activity">
    <reaction evidence="9">
        <text>2 a 1,2-diacyl-sn-glycero-3-phospho-(1'-sn-glycerol) = a cardiolipin + glycerol</text>
        <dbReference type="Rhea" id="RHEA:31451"/>
        <dbReference type="ChEBI" id="CHEBI:17754"/>
        <dbReference type="ChEBI" id="CHEBI:62237"/>
        <dbReference type="ChEBI" id="CHEBI:64716"/>
    </reaction>
</comment>
<keyword evidence="4" id="KW-0677">Repeat</keyword>
<dbReference type="SUPFAM" id="SSF56024">
    <property type="entry name" value="Phospholipase D/nuclease"/>
    <property type="match status" value="2"/>
</dbReference>
<evidence type="ECO:0000256" key="2">
    <source>
        <dbReference type="ARBA" id="ARBA00022516"/>
    </source>
</evidence>
<dbReference type="Pfam" id="PF13091">
    <property type="entry name" value="PLDc_2"/>
    <property type="match status" value="2"/>
</dbReference>
<dbReference type="EC" id="2.7.8.-" evidence="9"/>
<keyword evidence="2 9" id="KW-0444">Lipid biosynthesis</keyword>
<dbReference type="GO" id="GO:0032049">
    <property type="term" value="P:cardiolipin biosynthetic process"/>
    <property type="evidence" value="ECO:0007669"/>
    <property type="project" value="InterPro"/>
</dbReference>
<dbReference type="GO" id="GO:0005886">
    <property type="term" value="C:plasma membrane"/>
    <property type="evidence" value="ECO:0007669"/>
    <property type="project" value="UniProtKB-SubCell"/>
</dbReference>
<dbReference type="InterPro" id="IPR001736">
    <property type="entry name" value="PLipase_D/transphosphatidylase"/>
</dbReference>
<comment type="subcellular location">
    <subcellularLocation>
        <location evidence="9">Cell membrane</location>
        <topology evidence="9">Peripheral membrane protein</topology>
    </subcellularLocation>
</comment>
<evidence type="ECO:0000256" key="4">
    <source>
        <dbReference type="ARBA" id="ARBA00022737"/>
    </source>
</evidence>
<accession>A0A7W9WN34</accession>
<comment type="function">
    <text evidence="9">Catalyzes the phosphatidyl group transfer from one phosphatidylglycerol molecule to another to form cardiolipin (CL) (diphosphatidylglycerol) and glycerol.</text>
</comment>
<keyword evidence="1 9" id="KW-1003">Cell membrane</keyword>
<dbReference type="NCBIfam" id="NF008427">
    <property type="entry name" value="PRK11263.1"/>
    <property type="match status" value="1"/>
</dbReference>
<feature type="active site" evidence="9">
    <location>
        <position position="115"/>
    </location>
</feature>
<evidence type="ECO:0000256" key="3">
    <source>
        <dbReference type="ARBA" id="ARBA00022679"/>
    </source>
</evidence>
<dbReference type="PANTHER" id="PTHR21248">
    <property type="entry name" value="CARDIOLIPIN SYNTHASE"/>
    <property type="match status" value="1"/>
</dbReference>
<feature type="active site" evidence="9">
    <location>
        <position position="117"/>
    </location>
</feature>
<evidence type="ECO:0000256" key="9">
    <source>
        <dbReference type="HAMAP-Rule" id="MF_01917"/>
    </source>
</evidence>
<comment type="caution">
    <text evidence="12">The sequence shown here is derived from an EMBL/GenBank/DDBJ whole genome shotgun (WGS) entry which is preliminary data.</text>
</comment>
<feature type="active site" evidence="9">
    <location>
        <position position="292"/>
    </location>
</feature>
<evidence type="ECO:0000259" key="11">
    <source>
        <dbReference type="PROSITE" id="PS50035"/>
    </source>
</evidence>
<evidence type="ECO:0000256" key="7">
    <source>
        <dbReference type="ARBA" id="ARBA00023209"/>
    </source>
</evidence>
<feature type="compositionally biased region" description="Pro residues" evidence="10">
    <location>
        <begin position="396"/>
        <end position="434"/>
    </location>
</feature>
<keyword evidence="8 9" id="KW-1208">Phospholipid metabolism</keyword>
<feature type="active site" evidence="9">
    <location>
        <position position="299"/>
    </location>
</feature>
<evidence type="ECO:0000313" key="12">
    <source>
        <dbReference type="EMBL" id="MBB6083029.1"/>
    </source>
</evidence>
<gene>
    <name evidence="9" type="primary">clsB</name>
    <name evidence="12" type="ORF">HNR28_001064</name>
</gene>
<feature type="active site" evidence="9">
    <location>
        <position position="122"/>
    </location>
</feature>
<dbReference type="CDD" id="cd09110">
    <property type="entry name" value="PLDc_CLS_1"/>
    <property type="match status" value="1"/>
</dbReference>
<dbReference type="RefSeq" id="WP_151024383.1">
    <property type="nucleotide sequence ID" value="NZ_JACHIB010000005.1"/>
</dbReference>
<sequence length="446" mass="49118">MTADGPADGRNALTLLVNGEQYFPRAWRVIEEARSEILLETFILFDDPVGRELRQALMAAARRGVSVDVTVDGYGSEGLSPEFIAGLTEEGVRFHIFDPRPRLLGVRTNIFRRMHRKILVADGRVALIGGINFSADHLSSHGPLAKQDYALEVRGPLAADIREFARNALREPGRTGRRRPAHALPDRHGVAEGANARLVVRDNGRHRNDIERTYRAGIRLARSDIIIANAYFFPGYRLLRDIVRAARRGVRVRLILQGQPDMRIARWAARLLYQYLNDAGVDIYEYCKRPLHGKVACADEAWSTVGSSNLDPFSLALNLEANVFVQDAEFTATLREALETLLAQDCQPAAIVRRPHGGLRRLWTAVVVFHVLRRFPAWSGSLPAHRPRLESVAAPDPVPDPAPDPVPDPAPDPVPDPAPGATPGPAPHRTPHPGPDAGGTDGRTDP</sequence>
<proteinExistence type="inferred from homology"/>
<evidence type="ECO:0000256" key="5">
    <source>
        <dbReference type="ARBA" id="ARBA00023098"/>
    </source>
</evidence>
<evidence type="ECO:0000256" key="10">
    <source>
        <dbReference type="SAM" id="MobiDB-lite"/>
    </source>
</evidence>
<dbReference type="SMART" id="SM00155">
    <property type="entry name" value="PLDc"/>
    <property type="match status" value="2"/>
</dbReference>
<dbReference type="InterPro" id="IPR025202">
    <property type="entry name" value="PLD-like_dom"/>
</dbReference>
<keyword evidence="3 9" id="KW-0808">Transferase</keyword>
<dbReference type="Gene3D" id="3.30.870.10">
    <property type="entry name" value="Endonuclease Chain A"/>
    <property type="match status" value="2"/>
</dbReference>
<feature type="region of interest" description="Disordered" evidence="10">
    <location>
        <begin position="391"/>
        <end position="446"/>
    </location>
</feature>
<feature type="domain" description="PLD phosphodiesterase" evidence="11">
    <location>
        <begin position="110"/>
        <end position="137"/>
    </location>
</feature>
<organism evidence="12 13">
    <name type="scientific">Castellaniella defragrans</name>
    <name type="common">Alcaligenes defragrans</name>
    <dbReference type="NCBI Taxonomy" id="75697"/>
    <lineage>
        <taxon>Bacteria</taxon>
        <taxon>Pseudomonadati</taxon>
        <taxon>Pseudomonadota</taxon>
        <taxon>Betaproteobacteria</taxon>
        <taxon>Burkholderiales</taxon>
        <taxon>Alcaligenaceae</taxon>
        <taxon>Castellaniella</taxon>
    </lineage>
</organism>
<feature type="compositionally biased region" description="Gly residues" evidence="10">
    <location>
        <begin position="436"/>
        <end position="446"/>
    </location>
</feature>
<evidence type="ECO:0000256" key="6">
    <source>
        <dbReference type="ARBA" id="ARBA00023136"/>
    </source>
</evidence>
<keyword evidence="5 9" id="KW-0443">Lipid metabolism</keyword>
<dbReference type="PROSITE" id="PS50035">
    <property type="entry name" value="PLD"/>
    <property type="match status" value="1"/>
</dbReference>
<keyword evidence="6 9" id="KW-0472">Membrane</keyword>
<evidence type="ECO:0000256" key="8">
    <source>
        <dbReference type="ARBA" id="ARBA00023264"/>
    </source>
</evidence>
<dbReference type="AlphaFoldDB" id="A0A7W9WN34"/>
<keyword evidence="7 9" id="KW-0594">Phospholipid biosynthesis</keyword>
<dbReference type="HAMAP" id="MF_01917">
    <property type="entry name" value="Cardiolipin_synth_ClsB"/>
    <property type="match status" value="1"/>
</dbReference>
<dbReference type="PANTHER" id="PTHR21248:SF23">
    <property type="entry name" value="CARDIOLIPIN SYNTHASE B"/>
    <property type="match status" value="1"/>
</dbReference>
<comment type="similarity">
    <text evidence="9">Belongs to the phospholipase D family. Cardiolipin synthase subfamily. ClsB sub-subfamily.</text>
</comment>
<name>A0A7W9WN34_CASDE</name>
<protein>
    <recommendedName>
        <fullName evidence="9">Cardiolipin synthase B</fullName>
        <shortName evidence="9">CL synthase</shortName>
        <ecNumber evidence="9">2.7.8.-</ecNumber>
    </recommendedName>
</protein>
<dbReference type="GO" id="GO:0008808">
    <property type="term" value="F:cardiolipin synthase activity"/>
    <property type="evidence" value="ECO:0007669"/>
    <property type="project" value="InterPro"/>
</dbReference>
<dbReference type="Proteomes" id="UP000541136">
    <property type="component" value="Unassembled WGS sequence"/>
</dbReference>
<feature type="active site" evidence="9">
    <location>
        <position position="294"/>
    </location>
</feature>
<dbReference type="InterPro" id="IPR030872">
    <property type="entry name" value="Cardiolipin_synth_ClsB"/>
</dbReference>
<evidence type="ECO:0000256" key="1">
    <source>
        <dbReference type="ARBA" id="ARBA00022475"/>
    </source>
</evidence>
<reference evidence="12 13" key="1">
    <citation type="submission" date="2020-08" db="EMBL/GenBank/DDBJ databases">
        <title>Genomic Encyclopedia of Type Strains, Phase IV (KMG-IV): sequencing the most valuable type-strain genomes for metagenomic binning, comparative biology and taxonomic classification.</title>
        <authorList>
            <person name="Goeker M."/>
        </authorList>
    </citation>
    <scope>NUCLEOTIDE SEQUENCE [LARGE SCALE GENOMIC DNA]</scope>
    <source>
        <strain evidence="12 13">DSM 12141</strain>
    </source>
</reference>
<dbReference type="EMBL" id="JACHIB010000005">
    <property type="protein sequence ID" value="MBB6083029.1"/>
    <property type="molecule type" value="Genomic_DNA"/>
</dbReference>